<feature type="region of interest" description="Disordered" evidence="10">
    <location>
        <begin position="1"/>
        <end position="58"/>
    </location>
</feature>
<dbReference type="InterPro" id="IPR036770">
    <property type="entry name" value="Ankyrin_rpt-contain_sf"/>
</dbReference>
<dbReference type="GO" id="GO:0061630">
    <property type="term" value="F:ubiquitin protein ligase activity"/>
    <property type="evidence" value="ECO:0007669"/>
    <property type="project" value="UniProtKB-EC"/>
</dbReference>
<dbReference type="InterPro" id="IPR002110">
    <property type="entry name" value="Ankyrin_rpt"/>
</dbReference>
<dbReference type="SMART" id="SM00248">
    <property type="entry name" value="ANK"/>
    <property type="match status" value="3"/>
</dbReference>
<dbReference type="Pfam" id="PF13923">
    <property type="entry name" value="zf-C3HC4_2"/>
    <property type="match status" value="1"/>
</dbReference>
<evidence type="ECO:0000313" key="12">
    <source>
        <dbReference type="EMBL" id="GFH46340.1"/>
    </source>
</evidence>
<evidence type="ECO:0000256" key="5">
    <source>
        <dbReference type="ARBA" id="ARBA00022723"/>
    </source>
</evidence>
<evidence type="ECO:0000256" key="7">
    <source>
        <dbReference type="ARBA" id="ARBA00022833"/>
    </source>
</evidence>
<evidence type="ECO:0000256" key="10">
    <source>
        <dbReference type="SAM" id="MobiDB-lite"/>
    </source>
</evidence>
<dbReference type="EMBL" id="BLLK01000022">
    <property type="protein sequence ID" value="GFH46340.1"/>
    <property type="molecule type" value="Genomic_DNA"/>
</dbReference>
<evidence type="ECO:0000256" key="9">
    <source>
        <dbReference type="SAM" id="Coils"/>
    </source>
</evidence>
<comment type="pathway">
    <text evidence="2">Protein modification; protein ubiquitination.</text>
</comment>
<evidence type="ECO:0000256" key="2">
    <source>
        <dbReference type="ARBA" id="ARBA00004906"/>
    </source>
</evidence>
<evidence type="ECO:0000256" key="3">
    <source>
        <dbReference type="ARBA" id="ARBA00012483"/>
    </source>
</evidence>
<dbReference type="PROSITE" id="PS50089">
    <property type="entry name" value="ZF_RING_2"/>
    <property type="match status" value="1"/>
</dbReference>
<dbReference type="InterPro" id="IPR017907">
    <property type="entry name" value="Znf_RING_CS"/>
</dbReference>
<dbReference type="SUPFAM" id="SSF48403">
    <property type="entry name" value="Ankyrin repeat"/>
    <property type="match status" value="1"/>
</dbReference>
<protein>
    <recommendedName>
        <fullName evidence="3">RING-type E3 ubiquitin transferase</fullName>
        <ecNumber evidence="3">2.3.2.27</ecNumber>
    </recommendedName>
</protein>
<feature type="coiled-coil region" evidence="9">
    <location>
        <begin position="599"/>
        <end position="637"/>
    </location>
</feature>
<keyword evidence="5" id="KW-0479">Metal-binding</keyword>
<keyword evidence="9" id="KW-0175">Coiled coil</keyword>
<keyword evidence="13" id="KW-1185">Reference proteome</keyword>
<dbReference type="GO" id="GO:0008270">
    <property type="term" value="F:zinc ion binding"/>
    <property type="evidence" value="ECO:0007669"/>
    <property type="project" value="UniProtKB-KW"/>
</dbReference>
<dbReference type="PANTHER" id="PTHR46076:SF3">
    <property type="entry name" value="E3 UBIQUITIN-PROTEIN LIGASE RING1"/>
    <property type="match status" value="1"/>
</dbReference>
<dbReference type="PROSITE" id="PS00518">
    <property type="entry name" value="ZF_RING_1"/>
    <property type="match status" value="1"/>
</dbReference>
<feature type="compositionally biased region" description="Low complexity" evidence="10">
    <location>
        <begin position="19"/>
        <end position="34"/>
    </location>
</feature>
<evidence type="ECO:0000256" key="6">
    <source>
        <dbReference type="ARBA" id="ARBA00022771"/>
    </source>
</evidence>
<gene>
    <name evidence="12" type="ORF">CTEN210_02814</name>
</gene>
<keyword evidence="7" id="KW-0862">Zinc</keyword>
<dbReference type="Proteomes" id="UP001054902">
    <property type="component" value="Unassembled WGS sequence"/>
</dbReference>
<dbReference type="EC" id="2.3.2.27" evidence="3"/>
<sequence>MQSSTSSIRGAMNEGSIMNTSSSNRNEETSSTSQENDEQEILGSNENEIAREKDELYDENEEEEWDIFKYFEDDSIGSRSEDELMELYNLHSTIQSACCEKRWQQVEDFLSDKSISNQDKRIVLQKHNSKCCRNALVHRAPSTAPFVVIKGMIDVMDPESPQYLTFGDSDSSWLHSALRFTKESMRYNAEEVSFDVIELLVSSGGKKLVNMRSNCKSERKRTPLQIYLERGYCPKIINLLLEVGGLELLEIEDEDGYSARDFSNESQRKIIVDYLKTLKECPRVQKHIEAFEARDVTPKDFYDWNSNKEFDLVRSYLDSDEVSIEAKMKCINVQTALDGRPFHSFCENHGPLDIAEKFVDIVGKDVLFFKDEDGNNCLHKACGFSYFFDHEDEEPTDSDIEAHCELVAFLLSQGGLELLLETNEKDDSALWNLMMCRLTKVECVRSVLKIVGDDLLAFRDKEIDGYKYGGHTILHYASFKILPDKEIIKYLVSVGCPRLTEVKNSNGVKAEDKWSDELKEYIAFTTKTLPTLSDELQCPICFDTLFDGRIISKCCHRFCKSCITQSYKKRGNTCPVCRTEFSMRDVKKDPLLGKLAMAIKEEKGTREELQAQLLESQKENQSLREQLQNALKRKQDDL</sequence>
<dbReference type="GO" id="GO:0003682">
    <property type="term" value="F:chromatin binding"/>
    <property type="evidence" value="ECO:0007669"/>
    <property type="project" value="TreeGrafter"/>
</dbReference>
<proteinExistence type="predicted"/>
<comment type="caution">
    <text evidence="12">The sequence shown here is derived from an EMBL/GenBank/DDBJ whole genome shotgun (WGS) entry which is preliminary data.</text>
</comment>
<evidence type="ECO:0000256" key="4">
    <source>
        <dbReference type="ARBA" id="ARBA00022679"/>
    </source>
</evidence>
<evidence type="ECO:0000313" key="13">
    <source>
        <dbReference type="Proteomes" id="UP001054902"/>
    </source>
</evidence>
<organism evidence="12 13">
    <name type="scientific">Chaetoceros tenuissimus</name>
    <dbReference type="NCBI Taxonomy" id="426638"/>
    <lineage>
        <taxon>Eukaryota</taxon>
        <taxon>Sar</taxon>
        <taxon>Stramenopiles</taxon>
        <taxon>Ochrophyta</taxon>
        <taxon>Bacillariophyta</taxon>
        <taxon>Coscinodiscophyceae</taxon>
        <taxon>Chaetocerotophycidae</taxon>
        <taxon>Chaetocerotales</taxon>
        <taxon>Chaetocerotaceae</taxon>
        <taxon>Chaetoceros</taxon>
    </lineage>
</organism>
<dbReference type="SMART" id="SM00184">
    <property type="entry name" value="RING"/>
    <property type="match status" value="1"/>
</dbReference>
<keyword evidence="6 8" id="KW-0863">Zinc-finger</keyword>
<accession>A0AAD3H0Y6</accession>
<dbReference type="Gene3D" id="1.25.40.20">
    <property type="entry name" value="Ankyrin repeat-containing domain"/>
    <property type="match status" value="2"/>
</dbReference>
<dbReference type="GO" id="GO:0031519">
    <property type="term" value="C:PcG protein complex"/>
    <property type="evidence" value="ECO:0007669"/>
    <property type="project" value="TreeGrafter"/>
</dbReference>
<dbReference type="PANTHER" id="PTHR46076">
    <property type="entry name" value="E3 UBIQUITIN-PROTEIN LIGASE RING1 / RING 2 FAMILY MEMBER"/>
    <property type="match status" value="1"/>
</dbReference>
<dbReference type="SUPFAM" id="SSF57850">
    <property type="entry name" value="RING/U-box"/>
    <property type="match status" value="1"/>
</dbReference>
<dbReference type="InterPro" id="IPR013083">
    <property type="entry name" value="Znf_RING/FYVE/PHD"/>
</dbReference>
<dbReference type="InterPro" id="IPR043540">
    <property type="entry name" value="RING1/RING2"/>
</dbReference>
<dbReference type="GO" id="GO:0000151">
    <property type="term" value="C:ubiquitin ligase complex"/>
    <property type="evidence" value="ECO:0007669"/>
    <property type="project" value="InterPro"/>
</dbReference>
<keyword evidence="4" id="KW-0808">Transferase</keyword>
<dbReference type="InterPro" id="IPR001841">
    <property type="entry name" value="Znf_RING"/>
</dbReference>
<dbReference type="Gene3D" id="3.30.40.10">
    <property type="entry name" value="Zinc/RING finger domain, C3HC4 (zinc finger)"/>
    <property type="match status" value="1"/>
</dbReference>
<evidence type="ECO:0000259" key="11">
    <source>
        <dbReference type="PROSITE" id="PS50089"/>
    </source>
</evidence>
<feature type="domain" description="RING-type" evidence="11">
    <location>
        <begin position="538"/>
        <end position="578"/>
    </location>
</feature>
<comment type="catalytic activity">
    <reaction evidence="1">
        <text>S-ubiquitinyl-[E2 ubiquitin-conjugating enzyme]-L-cysteine + [acceptor protein]-L-lysine = [E2 ubiquitin-conjugating enzyme]-L-cysteine + N(6)-ubiquitinyl-[acceptor protein]-L-lysine.</text>
        <dbReference type="EC" id="2.3.2.27"/>
    </reaction>
</comment>
<evidence type="ECO:0000256" key="8">
    <source>
        <dbReference type="PROSITE-ProRule" id="PRU00175"/>
    </source>
</evidence>
<name>A0AAD3H0Y6_9STRA</name>
<evidence type="ECO:0000256" key="1">
    <source>
        <dbReference type="ARBA" id="ARBA00000900"/>
    </source>
</evidence>
<dbReference type="AlphaFoldDB" id="A0AAD3H0Y6"/>
<reference evidence="12 13" key="1">
    <citation type="journal article" date="2021" name="Sci. Rep.">
        <title>The genome of the diatom Chaetoceros tenuissimus carries an ancient integrated fragment of an extant virus.</title>
        <authorList>
            <person name="Hongo Y."/>
            <person name="Kimura K."/>
            <person name="Takaki Y."/>
            <person name="Yoshida Y."/>
            <person name="Baba S."/>
            <person name="Kobayashi G."/>
            <person name="Nagasaki K."/>
            <person name="Hano T."/>
            <person name="Tomaru Y."/>
        </authorList>
    </citation>
    <scope>NUCLEOTIDE SEQUENCE [LARGE SCALE GENOMIC DNA]</scope>
    <source>
        <strain evidence="12 13">NIES-3715</strain>
    </source>
</reference>